<feature type="transmembrane region" description="Helical" evidence="4">
    <location>
        <begin position="238"/>
        <end position="255"/>
    </location>
</feature>
<evidence type="ECO:0000259" key="6">
    <source>
        <dbReference type="Pfam" id="PF03024"/>
    </source>
</evidence>
<reference evidence="7" key="1">
    <citation type="submission" date="2021-08" db="EMBL/GenBank/DDBJ databases">
        <title>WGS assembly of Ceratopteris richardii.</title>
        <authorList>
            <person name="Marchant D.B."/>
            <person name="Chen G."/>
            <person name="Jenkins J."/>
            <person name="Shu S."/>
            <person name="Leebens-Mack J."/>
            <person name="Grimwood J."/>
            <person name="Schmutz J."/>
            <person name="Soltis P."/>
            <person name="Soltis D."/>
            <person name="Chen Z.-H."/>
        </authorList>
    </citation>
    <scope>NUCLEOTIDE SEQUENCE</scope>
    <source>
        <strain evidence="7">Whitten #5841</strain>
        <tissue evidence="7">Leaf</tissue>
    </source>
</reference>
<dbReference type="InterPro" id="IPR018143">
    <property type="entry name" value="Folate_rcpt-like"/>
</dbReference>
<feature type="compositionally biased region" description="Polar residues" evidence="3">
    <location>
        <begin position="280"/>
        <end position="294"/>
    </location>
</feature>
<dbReference type="PANTHER" id="PTHR37390:SF1">
    <property type="entry name" value="FOLATE-BINDING PROTEIN 1"/>
    <property type="match status" value="1"/>
</dbReference>
<dbReference type="Proteomes" id="UP000825935">
    <property type="component" value="Chromosome 16"/>
</dbReference>
<organism evidence="7 8">
    <name type="scientific">Ceratopteris richardii</name>
    <name type="common">Triangle waterfern</name>
    <dbReference type="NCBI Taxonomy" id="49495"/>
    <lineage>
        <taxon>Eukaryota</taxon>
        <taxon>Viridiplantae</taxon>
        <taxon>Streptophyta</taxon>
        <taxon>Embryophyta</taxon>
        <taxon>Tracheophyta</taxon>
        <taxon>Polypodiopsida</taxon>
        <taxon>Polypodiidae</taxon>
        <taxon>Polypodiales</taxon>
        <taxon>Pteridineae</taxon>
        <taxon>Pteridaceae</taxon>
        <taxon>Parkerioideae</taxon>
        <taxon>Ceratopteris</taxon>
    </lineage>
</organism>
<keyword evidence="4" id="KW-0812">Transmembrane</keyword>
<keyword evidence="8" id="KW-1185">Reference proteome</keyword>
<keyword evidence="4" id="KW-1133">Transmembrane helix</keyword>
<evidence type="ECO:0000256" key="3">
    <source>
        <dbReference type="SAM" id="MobiDB-lite"/>
    </source>
</evidence>
<keyword evidence="1 5" id="KW-0732">Signal</keyword>
<feature type="signal peptide" evidence="5">
    <location>
        <begin position="1"/>
        <end position="20"/>
    </location>
</feature>
<evidence type="ECO:0000256" key="1">
    <source>
        <dbReference type="ARBA" id="ARBA00022729"/>
    </source>
</evidence>
<dbReference type="OrthoDB" id="498177at2759"/>
<keyword evidence="4" id="KW-0472">Membrane</keyword>
<evidence type="ECO:0000313" key="7">
    <source>
        <dbReference type="EMBL" id="KAH7387513.1"/>
    </source>
</evidence>
<feature type="domain" description="Folate receptor-like" evidence="6">
    <location>
        <begin position="56"/>
        <end position="177"/>
    </location>
</feature>
<evidence type="ECO:0000256" key="5">
    <source>
        <dbReference type="SAM" id="SignalP"/>
    </source>
</evidence>
<proteinExistence type="predicted"/>
<dbReference type="AlphaFoldDB" id="A0A8T2T0J5"/>
<dbReference type="Pfam" id="PF03024">
    <property type="entry name" value="Folate_rec"/>
    <property type="match status" value="1"/>
</dbReference>
<dbReference type="PANTHER" id="PTHR37390">
    <property type="entry name" value="OS02G0592500 PROTEIN"/>
    <property type="match status" value="1"/>
</dbReference>
<feature type="chain" id="PRO_5035838831" description="Folate receptor-like domain-containing protein" evidence="5">
    <location>
        <begin position="21"/>
        <end position="330"/>
    </location>
</feature>
<gene>
    <name evidence="7" type="ORF">KP509_16G026300</name>
</gene>
<evidence type="ECO:0000256" key="2">
    <source>
        <dbReference type="ARBA" id="ARBA00023157"/>
    </source>
</evidence>
<dbReference type="InterPro" id="IPR053305">
    <property type="entry name" value="Folate-binding_rcpt-like"/>
</dbReference>
<name>A0A8T2T0J5_CERRI</name>
<evidence type="ECO:0000313" key="8">
    <source>
        <dbReference type="Proteomes" id="UP000825935"/>
    </source>
</evidence>
<dbReference type="EMBL" id="CM035421">
    <property type="protein sequence ID" value="KAH7387513.1"/>
    <property type="molecule type" value="Genomic_DNA"/>
</dbReference>
<protein>
    <recommendedName>
        <fullName evidence="6">Folate receptor-like domain-containing protein</fullName>
    </recommendedName>
</protein>
<comment type="caution">
    <text evidence="7">The sequence shown here is derived from an EMBL/GenBank/DDBJ whole genome shotgun (WGS) entry which is preliminary data.</text>
</comment>
<sequence>MGVRLFLFAAVFQFSCSVRSAVFASSAGNAAEEGSICISQGGRFPKFSYEGKPPRASSRGVNDLTLCRIYRKKTCCTSAQTHAALVSLRKLASNGEGSEECLLYWEAMECSICDPAVGVRRGPPALCKSFCDSSLEACKNAFFSFDPMNQILQPCSPKDIICARAVEWAANGSHFCELSGFVVPNCRNGIEPYCFDGKPSLATDVSATESPQQRGANRKQGSLRERLHNLLSKDFSDVVMWAIGGLVLTAGAILIRRRSIRSEQRKAAFLRLYREAQAQQQPVSQTKQKAQTASPRKRNGKRVMDASRAFKELLNTGVFCSYSKVILDWL</sequence>
<dbReference type="OMA" id="EANPECL"/>
<keyword evidence="2" id="KW-1015">Disulfide bond</keyword>
<accession>A0A8T2T0J5</accession>
<feature type="region of interest" description="Disordered" evidence="3">
    <location>
        <begin position="280"/>
        <end position="302"/>
    </location>
</feature>
<evidence type="ECO:0000256" key="4">
    <source>
        <dbReference type="SAM" id="Phobius"/>
    </source>
</evidence>